<name>A0A9P8SXJ4_9ASCO</name>
<evidence type="ECO:0000313" key="1">
    <source>
        <dbReference type="EMBL" id="KAH3658771.1"/>
    </source>
</evidence>
<keyword evidence="2" id="KW-1185">Reference proteome</keyword>
<evidence type="ECO:0000313" key="2">
    <source>
        <dbReference type="Proteomes" id="UP000788993"/>
    </source>
</evidence>
<comment type="caution">
    <text evidence="1">The sequence shown here is derived from an EMBL/GenBank/DDBJ whole genome shotgun (WGS) entry which is preliminary data.</text>
</comment>
<gene>
    <name evidence="1" type="ORF">OGATHE_006497</name>
</gene>
<protein>
    <submittedName>
        <fullName evidence="1">Uncharacterized protein</fullName>
    </submittedName>
</protein>
<accession>A0A9P8SXJ4</accession>
<reference evidence="1" key="1">
    <citation type="journal article" date="2021" name="Open Biol.">
        <title>Shared evolutionary footprints suggest mitochondrial oxidative damage underlies multiple complex I losses in fungi.</title>
        <authorList>
            <person name="Schikora-Tamarit M.A."/>
            <person name="Marcet-Houben M."/>
            <person name="Nosek J."/>
            <person name="Gabaldon T."/>
        </authorList>
    </citation>
    <scope>NUCLEOTIDE SEQUENCE</scope>
    <source>
        <strain evidence="1">NCAIM Y.01608</strain>
    </source>
</reference>
<reference evidence="1" key="2">
    <citation type="submission" date="2021-01" db="EMBL/GenBank/DDBJ databases">
        <authorList>
            <person name="Schikora-Tamarit M.A."/>
        </authorList>
    </citation>
    <scope>NUCLEOTIDE SEQUENCE</scope>
    <source>
        <strain evidence="1">NCAIM Y.01608</strain>
    </source>
</reference>
<sequence length="133" mass="14726">MIFSSSAFSSSECSVSLNAFQVPVKVVCNSASIFADLLQNSLLEVFPNLVTQRGWSWFSINTVDHASFSSPVSSSKMKFDWLMMASLKSVNVKPLYLNLSLLSDPTSTVSNRNIMFISFSFAETYLRASALEQ</sequence>
<dbReference type="Proteomes" id="UP000788993">
    <property type="component" value="Unassembled WGS sequence"/>
</dbReference>
<organism evidence="1 2">
    <name type="scientific">Ogataea polymorpha</name>
    <dbReference type="NCBI Taxonomy" id="460523"/>
    <lineage>
        <taxon>Eukaryota</taxon>
        <taxon>Fungi</taxon>
        <taxon>Dikarya</taxon>
        <taxon>Ascomycota</taxon>
        <taxon>Saccharomycotina</taxon>
        <taxon>Pichiomycetes</taxon>
        <taxon>Pichiales</taxon>
        <taxon>Pichiaceae</taxon>
        <taxon>Ogataea</taxon>
    </lineage>
</organism>
<dbReference type="AlphaFoldDB" id="A0A9P8SXJ4"/>
<dbReference type="EMBL" id="JAEUBD010001571">
    <property type="protein sequence ID" value="KAH3658771.1"/>
    <property type="molecule type" value="Genomic_DNA"/>
</dbReference>
<proteinExistence type="predicted"/>